<protein>
    <submittedName>
        <fullName evidence="1">Uncharacterized protein</fullName>
    </submittedName>
</protein>
<dbReference type="RefSeq" id="WP_345514132.1">
    <property type="nucleotide sequence ID" value="NZ_BAAAXD010000027.1"/>
</dbReference>
<dbReference type="EMBL" id="JBHMCG010000115">
    <property type="protein sequence ID" value="MFB9575662.1"/>
    <property type="molecule type" value="Genomic_DNA"/>
</dbReference>
<comment type="caution">
    <text evidence="1">The sequence shown here is derived from an EMBL/GenBank/DDBJ whole genome shotgun (WGS) entry which is preliminary data.</text>
</comment>
<name>A0ABV5REK1_9ACTN</name>
<dbReference type="Proteomes" id="UP001589710">
    <property type="component" value="Unassembled WGS sequence"/>
</dbReference>
<gene>
    <name evidence="1" type="ORF">ACFFTL_26125</name>
</gene>
<reference evidence="1 2" key="1">
    <citation type="submission" date="2024-09" db="EMBL/GenBank/DDBJ databases">
        <authorList>
            <person name="Sun Q."/>
            <person name="Mori K."/>
        </authorList>
    </citation>
    <scope>NUCLEOTIDE SEQUENCE [LARGE SCALE GENOMIC DNA]</scope>
    <source>
        <strain evidence="1 2">JCM 3331</strain>
    </source>
</reference>
<keyword evidence="2" id="KW-1185">Reference proteome</keyword>
<accession>A0ABV5REK1</accession>
<evidence type="ECO:0000313" key="2">
    <source>
        <dbReference type="Proteomes" id="UP001589710"/>
    </source>
</evidence>
<sequence length="152" mass="16940">MTESGEVREPLWLIAANVVRFRRYGEGGQELRPGTKSFRGGSKVYVIGGYGGMAYEGVTVIGRGRHTGAYITIDMATRNLHSFRPALVRSPAILRRYDEATSGWYGDETREVSEAMATLLAVKARAERTEHWRGSPHPDPCRCHECLTLTPE</sequence>
<proteinExistence type="predicted"/>
<evidence type="ECO:0000313" key="1">
    <source>
        <dbReference type="EMBL" id="MFB9575662.1"/>
    </source>
</evidence>
<organism evidence="1 2">
    <name type="scientific">Streptomyces yanii</name>
    <dbReference type="NCBI Taxonomy" id="78510"/>
    <lineage>
        <taxon>Bacteria</taxon>
        <taxon>Bacillati</taxon>
        <taxon>Actinomycetota</taxon>
        <taxon>Actinomycetes</taxon>
        <taxon>Kitasatosporales</taxon>
        <taxon>Streptomycetaceae</taxon>
        <taxon>Streptomyces</taxon>
    </lineage>
</organism>